<dbReference type="SUPFAM" id="SSF142433">
    <property type="entry name" value="CinA-like"/>
    <property type="match status" value="1"/>
</dbReference>
<sequence length="420" mass="45006">MQAEIIAVGTEILLGQITNTNSTHIARGLAELGIDSYYQTVVGDNPHRLADVIEIAARRNDLVILAGGLGPTKDDLTKQTLAHYLNVPLVTDEAAMQKITDWFANTDKPMTANNRLQALYPQGATPLTNHNGMAVGAFYQSPDSADFLLLPGPPREMTLMFDTEAKPKLQAAYGQQAQIYSRVLRFFGIGESRLVTELQALIDGQQAVTIAPYAKTNEVTLRLSAQAATKAAAKTELDRTEAEIQARVGEYCYGYGDDNSLEAVVVHRLIEANLSITAAESLTAGEFQSTIGSVPGVSAVFPGGFVTYANAAKHQLVNVAQATIDQAGVVSEATAIAMADGAKHQLATDTALSFTGVAGPEALEGQPAGTVWIGLAYRDQPTVAYEYHFSGDRQKVRERTVMAGLDLLRRALLADTRLAK</sequence>
<evidence type="ECO:0000313" key="3">
    <source>
        <dbReference type="EMBL" id="MFB9770170.1"/>
    </source>
</evidence>
<dbReference type="Gene3D" id="3.90.950.20">
    <property type="entry name" value="CinA-like"/>
    <property type="match status" value="1"/>
</dbReference>
<keyword evidence="4" id="KW-1185">Reference proteome</keyword>
<dbReference type="InterPro" id="IPR050101">
    <property type="entry name" value="CinA"/>
</dbReference>
<name>A0ABV5WWJ4_9LACO</name>
<reference evidence="3 4" key="1">
    <citation type="submission" date="2024-09" db="EMBL/GenBank/DDBJ databases">
        <authorList>
            <person name="Sun Q."/>
            <person name="Mori K."/>
        </authorList>
    </citation>
    <scope>NUCLEOTIDE SEQUENCE [LARGE SCALE GENOMIC DNA]</scope>
    <source>
        <strain evidence="3 4">TBRC 4576</strain>
    </source>
</reference>
<dbReference type="NCBIfam" id="TIGR00177">
    <property type="entry name" value="molyb_syn"/>
    <property type="match status" value="1"/>
</dbReference>
<feature type="domain" description="MoaB/Mog" evidence="2">
    <location>
        <begin position="4"/>
        <end position="172"/>
    </location>
</feature>
<protein>
    <recommendedName>
        <fullName evidence="1">Putative competence-damage inducible protein</fullName>
    </recommendedName>
</protein>
<comment type="similarity">
    <text evidence="1">Belongs to the CinA family.</text>
</comment>
<dbReference type="NCBIfam" id="NF001813">
    <property type="entry name" value="PRK00549.1"/>
    <property type="match status" value="1"/>
</dbReference>
<dbReference type="PIRSF" id="PIRSF006728">
    <property type="entry name" value="CinA"/>
    <property type="match status" value="1"/>
</dbReference>
<evidence type="ECO:0000259" key="2">
    <source>
        <dbReference type="SMART" id="SM00852"/>
    </source>
</evidence>
<organism evidence="3 4">
    <name type="scientific">Lactiplantibacillus modestisalitolerans</name>
    <dbReference type="NCBI Taxonomy" id="1457219"/>
    <lineage>
        <taxon>Bacteria</taxon>
        <taxon>Bacillati</taxon>
        <taxon>Bacillota</taxon>
        <taxon>Bacilli</taxon>
        <taxon>Lactobacillales</taxon>
        <taxon>Lactobacillaceae</taxon>
        <taxon>Lactiplantibacillus</taxon>
    </lineage>
</organism>
<dbReference type="NCBIfam" id="TIGR00199">
    <property type="entry name" value="PncC_domain"/>
    <property type="match status" value="1"/>
</dbReference>
<dbReference type="SUPFAM" id="SSF53218">
    <property type="entry name" value="Molybdenum cofactor biosynthesis proteins"/>
    <property type="match status" value="1"/>
</dbReference>
<dbReference type="PANTHER" id="PTHR13939:SF0">
    <property type="entry name" value="NMN AMIDOHYDROLASE-LIKE PROTEIN YFAY"/>
    <property type="match status" value="1"/>
</dbReference>
<dbReference type="Gene3D" id="3.40.980.10">
    <property type="entry name" value="MoaB/Mog-like domain"/>
    <property type="match status" value="1"/>
</dbReference>
<dbReference type="Proteomes" id="UP001589691">
    <property type="component" value="Unassembled WGS sequence"/>
</dbReference>
<accession>A0ABV5WWJ4</accession>
<evidence type="ECO:0000256" key="1">
    <source>
        <dbReference type="HAMAP-Rule" id="MF_00226"/>
    </source>
</evidence>
<comment type="caution">
    <text evidence="3">The sequence shown here is derived from an EMBL/GenBank/DDBJ whole genome shotgun (WGS) entry which is preliminary data.</text>
</comment>
<dbReference type="Pfam" id="PF00994">
    <property type="entry name" value="MoCF_biosynth"/>
    <property type="match status" value="1"/>
</dbReference>
<dbReference type="InterPro" id="IPR008136">
    <property type="entry name" value="CinA_C"/>
</dbReference>
<dbReference type="Pfam" id="PF02464">
    <property type="entry name" value="CinA"/>
    <property type="match status" value="1"/>
</dbReference>
<proteinExistence type="inferred from homology"/>
<dbReference type="InterPro" id="IPR036425">
    <property type="entry name" value="MoaB/Mog-like_dom_sf"/>
</dbReference>
<dbReference type="InterPro" id="IPR041424">
    <property type="entry name" value="CinA_KH"/>
</dbReference>
<dbReference type="RefSeq" id="WP_137642056.1">
    <property type="nucleotide sequence ID" value="NZ_BJEA01000004.1"/>
</dbReference>
<dbReference type="InterPro" id="IPR036653">
    <property type="entry name" value="CinA-like_C"/>
</dbReference>
<dbReference type="NCBIfam" id="TIGR00200">
    <property type="entry name" value="cinA_nterm"/>
    <property type="match status" value="1"/>
</dbReference>
<dbReference type="InterPro" id="IPR001453">
    <property type="entry name" value="MoaB/Mog_dom"/>
</dbReference>
<dbReference type="Pfam" id="PF18146">
    <property type="entry name" value="CinA_KH"/>
    <property type="match status" value="1"/>
</dbReference>
<dbReference type="EMBL" id="JBHLZY010000025">
    <property type="protein sequence ID" value="MFB9770170.1"/>
    <property type="molecule type" value="Genomic_DNA"/>
</dbReference>
<gene>
    <name evidence="1" type="primary">cinA</name>
    <name evidence="3" type="ORF">ACFFLI_09880</name>
</gene>
<dbReference type="HAMAP" id="MF_00226_B">
    <property type="entry name" value="CinA_B"/>
    <property type="match status" value="1"/>
</dbReference>
<dbReference type="InterPro" id="IPR008135">
    <property type="entry name" value="Competence-induced_CinA"/>
</dbReference>
<dbReference type="SMART" id="SM00852">
    <property type="entry name" value="MoCF_biosynth"/>
    <property type="match status" value="1"/>
</dbReference>
<dbReference type="Gene3D" id="3.30.70.2860">
    <property type="match status" value="1"/>
</dbReference>
<dbReference type="CDD" id="cd00885">
    <property type="entry name" value="cinA"/>
    <property type="match status" value="1"/>
</dbReference>
<dbReference type="PANTHER" id="PTHR13939">
    <property type="entry name" value="NICOTINAMIDE-NUCLEOTIDE AMIDOHYDROLASE PNCC"/>
    <property type="match status" value="1"/>
</dbReference>
<evidence type="ECO:0000313" key="4">
    <source>
        <dbReference type="Proteomes" id="UP001589691"/>
    </source>
</evidence>